<dbReference type="PROSITE" id="PS51352">
    <property type="entry name" value="THIOREDOXIN_2"/>
    <property type="match status" value="1"/>
</dbReference>
<dbReference type="InterPro" id="IPR036249">
    <property type="entry name" value="Thioredoxin-like_sf"/>
</dbReference>
<proteinExistence type="inferred from homology"/>
<evidence type="ECO:0000313" key="6">
    <source>
        <dbReference type="EMBL" id="TDK33486.1"/>
    </source>
</evidence>
<dbReference type="Gene3D" id="3.40.30.10">
    <property type="entry name" value="Glutaredoxin"/>
    <property type="match status" value="1"/>
</dbReference>
<name>A0A4R5UE69_9GAMM</name>
<dbReference type="Proteomes" id="UP000295543">
    <property type="component" value="Unassembled WGS sequence"/>
</dbReference>
<dbReference type="GO" id="GO:0046872">
    <property type="term" value="F:metal ion binding"/>
    <property type="evidence" value="ECO:0007669"/>
    <property type="project" value="UniProtKB-KW"/>
</dbReference>
<keyword evidence="3" id="KW-0479">Metal-binding</keyword>
<keyword evidence="7" id="KW-1185">Reference proteome</keyword>
<keyword evidence="4" id="KW-1015">Disulfide bond</keyword>
<dbReference type="AlphaFoldDB" id="A0A4R5UE69"/>
<comment type="caution">
    <text evidence="6">The sequence shown here is derived from an EMBL/GenBank/DDBJ whole genome shotgun (WGS) entry which is preliminary data.</text>
</comment>
<dbReference type="PANTHER" id="PTHR12151">
    <property type="entry name" value="ELECTRON TRANSPORT PROTIN SCO1/SENC FAMILY MEMBER"/>
    <property type="match status" value="1"/>
</dbReference>
<dbReference type="CDD" id="cd02968">
    <property type="entry name" value="SCO"/>
    <property type="match status" value="1"/>
</dbReference>
<dbReference type="Pfam" id="PF02630">
    <property type="entry name" value="SCO1-SenC"/>
    <property type="match status" value="1"/>
</dbReference>
<dbReference type="OrthoDB" id="9790194at2"/>
<evidence type="ECO:0000256" key="3">
    <source>
        <dbReference type="PIRSR" id="PIRSR603782-1"/>
    </source>
</evidence>
<dbReference type="InterPro" id="IPR003782">
    <property type="entry name" value="SCO1/SenC"/>
</dbReference>
<dbReference type="SUPFAM" id="SSF52833">
    <property type="entry name" value="Thioredoxin-like"/>
    <property type="match status" value="1"/>
</dbReference>
<feature type="binding site" evidence="3">
    <location>
        <position position="97"/>
    </location>
    <ligand>
        <name>Cu cation</name>
        <dbReference type="ChEBI" id="CHEBI:23378"/>
    </ligand>
</feature>
<dbReference type="InterPro" id="IPR013766">
    <property type="entry name" value="Thioredoxin_domain"/>
</dbReference>
<organism evidence="6 7">
    <name type="scientific">Luteimonas terrae</name>
    <dbReference type="NCBI Taxonomy" id="1530191"/>
    <lineage>
        <taxon>Bacteria</taxon>
        <taxon>Pseudomonadati</taxon>
        <taxon>Pseudomonadota</taxon>
        <taxon>Gammaproteobacteria</taxon>
        <taxon>Lysobacterales</taxon>
        <taxon>Lysobacteraceae</taxon>
        <taxon>Luteimonas</taxon>
    </lineage>
</organism>
<reference evidence="6 7" key="1">
    <citation type="submission" date="2019-03" db="EMBL/GenBank/DDBJ databases">
        <title>Luteimonas zhaokaii sp.nov., isolated from the rectal contents of Plateau pika in Yushu, Qinghai Province, China.</title>
        <authorList>
            <person name="Zhang G."/>
        </authorList>
    </citation>
    <scope>NUCLEOTIDE SEQUENCE [LARGE SCALE GENOMIC DNA]</scope>
    <source>
        <strain evidence="6 7">THG-MD21</strain>
    </source>
</reference>
<feature type="binding site" evidence="3">
    <location>
        <position position="101"/>
    </location>
    <ligand>
        <name>Cu cation</name>
        <dbReference type="ChEBI" id="CHEBI:23378"/>
    </ligand>
</feature>
<sequence length="225" mass="24597">MRPSVAAALQRGLARLSACFRRWFRRPTVPARLAILAASLALLAACSAPPDSPYTGTDLRGVSYGRSLDLEDTSGQPRSLGDFRGRYVLLSFGYTHCPEVCPTSLLKAAQIKRALGEDGERLQIVFVTVDPKRDTGEILAQYVGAFGGDIVALRGDDMQTRLAAQSFRVTYREVPTSSSYAMDHTMVNYLIGPDGHLRLAFQYDQPVPTMVDDIRRAMTPVQAAG</sequence>
<protein>
    <submittedName>
        <fullName evidence="6">SCO family protein</fullName>
    </submittedName>
</protein>
<accession>A0A4R5UE69</accession>
<feature type="domain" description="Thioredoxin" evidence="5">
    <location>
        <begin position="59"/>
        <end position="223"/>
    </location>
</feature>
<gene>
    <name evidence="6" type="ORF">E2F49_05605</name>
</gene>
<evidence type="ECO:0000259" key="5">
    <source>
        <dbReference type="PROSITE" id="PS51352"/>
    </source>
</evidence>
<evidence type="ECO:0000256" key="1">
    <source>
        <dbReference type="ARBA" id="ARBA00010996"/>
    </source>
</evidence>
<evidence type="ECO:0000313" key="7">
    <source>
        <dbReference type="Proteomes" id="UP000295543"/>
    </source>
</evidence>
<feature type="disulfide bond" description="Redox-active" evidence="4">
    <location>
        <begin position="97"/>
        <end position="101"/>
    </location>
</feature>
<feature type="binding site" evidence="3">
    <location>
        <position position="184"/>
    </location>
    <ligand>
        <name>Cu cation</name>
        <dbReference type="ChEBI" id="CHEBI:23378"/>
    </ligand>
</feature>
<keyword evidence="2 3" id="KW-0186">Copper</keyword>
<evidence type="ECO:0000256" key="2">
    <source>
        <dbReference type="ARBA" id="ARBA00023008"/>
    </source>
</evidence>
<dbReference type="PANTHER" id="PTHR12151:SF25">
    <property type="entry name" value="LINALOOL DEHYDRATASE_ISOMERASE DOMAIN-CONTAINING PROTEIN"/>
    <property type="match status" value="1"/>
</dbReference>
<evidence type="ECO:0000256" key="4">
    <source>
        <dbReference type="PIRSR" id="PIRSR603782-2"/>
    </source>
</evidence>
<dbReference type="EMBL" id="SMTG01000002">
    <property type="protein sequence ID" value="TDK33486.1"/>
    <property type="molecule type" value="Genomic_DNA"/>
</dbReference>
<comment type="similarity">
    <text evidence="1">Belongs to the SCO1/2 family.</text>
</comment>